<dbReference type="Pfam" id="PF05266">
    <property type="entry name" value="DUF724"/>
    <property type="match status" value="1"/>
</dbReference>
<feature type="coiled-coil region" evidence="3">
    <location>
        <begin position="737"/>
        <end position="799"/>
    </location>
</feature>
<evidence type="ECO:0000313" key="7">
    <source>
        <dbReference type="Proteomes" id="UP000249390"/>
    </source>
</evidence>
<accession>A0A328DZK5</accession>
<dbReference type="InterPro" id="IPR008395">
    <property type="entry name" value="Agenet-like_dom"/>
</dbReference>
<dbReference type="CDD" id="cd20406">
    <property type="entry name" value="Tudor_Agenet_AtDUF_rpt2_4"/>
    <property type="match status" value="2"/>
</dbReference>
<feature type="region of interest" description="Disordered" evidence="4">
    <location>
        <begin position="433"/>
        <end position="475"/>
    </location>
</feature>
<evidence type="ECO:0000259" key="5">
    <source>
        <dbReference type="SMART" id="SM00743"/>
    </source>
</evidence>
<dbReference type="SMART" id="SM00743">
    <property type="entry name" value="Agenet"/>
    <property type="match status" value="4"/>
</dbReference>
<comment type="caution">
    <text evidence="6">The sequence shown here is derived from an EMBL/GenBank/DDBJ whole genome shotgun (WGS) entry which is preliminary data.</text>
</comment>
<keyword evidence="3" id="KW-0175">Coiled coil</keyword>
<name>A0A328DZK5_9ASTE</name>
<feature type="domain" description="Agenet" evidence="5">
    <location>
        <begin position="96"/>
        <end position="152"/>
    </location>
</feature>
<proteinExistence type="predicted"/>
<evidence type="ECO:0000256" key="3">
    <source>
        <dbReference type="SAM" id="Coils"/>
    </source>
</evidence>
<protein>
    <recommendedName>
        <fullName evidence="5">Agenet domain-containing protein</fullName>
    </recommendedName>
</protein>
<dbReference type="Pfam" id="PF05641">
    <property type="entry name" value="Agenet"/>
    <property type="match status" value="2"/>
</dbReference>
<keyword evidence="2" id="KW-0341">Growth regulation</keyword>
<dbReference type="EMBL" id="NQVE01000056">
    <property type="protein sequence ID" value="RAL50656.1"/>
    <property type="molecule type" value="Genomic_DNA"/>
</dbReference>
<organism evidence="6 7">
    <name type="scientific">Cuscuta australis</name>
    <dbReference type="NCBI Taxonomy" id="267555"/>
    <lineage>
        <taxon>Eukaryota</taxon>
        <taxon>Viridiplantae</taxon>
        <taxon>Streptophyta</taxon>
        <taxon>Embryophyta</taxon>
        <taxon>Tracheophyta</taxon>
        <taxon>Spermatophyta</taxon>
        <taxon>Magnoliopsida</taxon>
        <taxon>eudicotyledons</taxon>
        <taxon>Gunneridae</taxon>
        <taxon>Pentapetalae</taxon>
        <taxon>asterids</taxon>
        <taxon>lamiids</taxon>
        <taxon>Solanales</taxon>
        <taxon>Convolvulaceae</taxon>
        <taxon>Cuscuteae</taxon>
        <taxon>Cuscuta</taxon>
        <taxon>Cuscuta subgen. Grammica</taxon>
        <taxon>Cuscuta sect. Cleistogrammica</taxon>
    </lineage>
</organism>
<dbReference type="PANTHER" id="PTHR31917">
    <property type="entry name" value="AGENET DOMAIN-CONTAINING PROTEIN-RELATED"/>
    <property type="match status" value="1"/>
</dbReference>
<reference evidence="6 7" key="1">
    <citation type="submission" date="2018-06" db="EMBL/GenBank/DDBJ databases">
        <title>The Genome of Cuscuta australis (Dodder) Provides Insight into the Evolution of Plant Parasitism.</title>
        <authorList>
            <person name="Liu H."/>
        </authorList>
    </citation>
    <scope>NUCLEOTIDE SEQUENCE [LARGE SCALE GENOMIC DNA]</scope>
    <source>
        <strain evidence="7">cv. Yunnan</strain>
        <tissue evidence="6">Vines</tissue>
    </source>
</reference>
<keyword evidence="1" id="KW-0813">Transport</keyword>
<dbReference type="Proteomes" id="UP000249390">
    <property type="component" value="Unassembled WGS sequence"/>
</dbReference>
<feature type="compositionally biased region" description="Basic residues" evidence="4">
    <location>
        <begin position="444"/>
        <end position="456"/>
    </location>
</feature>
<gene>
    <name evidence="6" type="ORF">DM860_015803</name>
</gene>
<evidence type="ECO:0000256" key="2">
    <source>
        <dbReference type="ARBA" id="ARBA00022604"/>
    </source>
</evidence>
<feature type="domain" description="Agenet" evidence="5">
    <location>
        <begin position="236"/>
        <end position="293"/>
    </location>
</feature>
<sequence>MGRVSKQQQKKKELSLSEGSLIEICTREKGLTAVWFEAVVLDPSPPPPSHARSSSKRACRVYVEYTTLLSDDGESPLRELVNLEYIRPRPPPETVEGFELYDPVDAFYKDGWWTGVVTQLLDSNRYVVTFRKPPDELEFGLSDLRLHHRWVYGKWVPPKRKNTTGFGFSVGKEVEVTFDGDDYKDAWYPSKLVEVCGNGYFMVDCMRPNTEIKEQIRAVVRSSHIRPCLPLLKNRKCFCLNDKVESFYDSGWWFGVIKEVLPDSRYVVVFQNKKKTERVLNHSELRPHIVWKDGKWHTSQGESLSPFCTLEDVENCYGLDIPQSAATHGSEDATTNETYGEKISRSLNSDGEMSEHPILWWPSNASVSPIKRKRRLELSKEGFSSESLSLIKCKKQANECKTPTEKSSCIISSPNHSSLGNTAVIFFQRKMPRKVDEQGSVSGPHRKRGRPQKRTAKLPQSIAQGKLKRKKVRSSKTVVRTPDVLIESQISGFSLNAVEAHGKENVESVPMEKAVSEGPVHMEKAISKGPIPMEKAISKGPIPMEKPVSKGPIPMEKAVSEGSVHMEKAVSEGPIPVEKVVCEGHSNGSEDDQPLSTWVGKVQTRTPVDGSRLAQPHQSLPFVKKDALIWDILESREAFRKIPQNPHFQPLQNSEDFRRETLAIFYMCTFADLVDKACNLKLDEPRNTIDKMFDTLVELESHGFSVEPIRSRLKEILSYKEKHENLQVSYAGTSTEMEKQSALKADLMKQKAELEKSLSQVVSKLESKEQDIASLQSSMDEMNEKLGHLNRDYEALICKPFEPPVQNV</sequence>
<dbReference type="AlphaFoldDB" id="A0A328DZK5"/>
<dbReference type="PANTHER" id="PTHR31917:SF153">
    <property type="entry name" value="DUF724 DOMAIN-CONTAINING PROTEIN 3-RELATED"/>
    <property type="match status" value="1"/>
</dbReference>
<evidence type="ECO:0000256" key="4">
    <source>
        <dbReference type="SAM" id="MobiDB-lite"/>
    </source>
</evidence>
<feature type="domain" description="Agenet" evidence="5">
    <location>
        <begin position="14"/>
        <end position="94"/>
    </location>
</feature>
<evidence type="ECO:0000313" key="6">
    <source>
        <dbReference type="EMBL" id="RAL50656.1"/>
    </source>
</evidence>
<dbReference type="InterPro" id="IPR014002">
    <property type="entry name" value="Agenet_dom_plant"/>
</dbReference>
<feature type="domain" description="Agenet" evidence="5">
    <location>
        <begin position="166"/>
        <end position="233"/>
    </location>
</feature>
<evidence type="ECO:0000256" key="1">
    <source>
        <dbReference type="ARBA" id="ARBA00022448"/>
    </source>
</evidence>
<dbReference type="InterPro" id="IPR007930">
    <property type="entry name" value="DUF724"/>
</dbReference>
<dbReference type="CDD" id="cd20405">
    <property type="entry name" value="Tudor_Agenet_AtDUF_rpt1_3"/>
    <property type="match status" value="1"/>
</dbReference>
<keyword evidence="7" id="KW-1185">Reference proteome</keyword>